<sequence length="69" mass="7552">MVLVPLLFHHLLPLTSLVIHASQFIFSISLALLSSPTSDSPLSPLQFTIGLLHHLLDPELCRGVRVTPT</sequence>
<evidence type="ECO:0000313" key="2">
    <source>
        <dbReference type="Proteomes" id="UP000264353"/>
    </source>
</evidence>
<name>A0A398AGQ6_BRACM</name>
<evidence type="ECO:0000313" key="1">
    <source>
        <dbReference type="EMBL" id="RID75824.1"/>
    </source>
</evidence>
<dbReference type="EMBL" id="CM010629">
    <property type="protein sequence ID" value="RID75824.1"/>
    <property type="molecule type" value="Genomic_DNA"/>
</dbReference>
<organism evidence="1 2">
    <name type="scientific">Brassica campestris</name>
    <name type="common">Field mustard</name>
    <dbReference type="NCBI Taxonomy" id="3711"/>
    <lineage>
        <taxon>Eukaryota</taxon>
        <taxon>Viridiplantae</taxon>
        <taxon>Streptophyta</taxon>
        <taxon>Embryophyta</taxon>
        <taxon>Tracheophyta</taxon>
        <taxon>Spermatophyta</taxon>
        <taxon>Magnoliopsida</taxon>
        <taxon>eudicotyledons</taxon>
        <taxon>Gunneridae</taxon>
        <taxon>Pentapetalae</taxon>
        <taxon>rosids</taxon>
        <taxon>malvids</taxon>
        <taxon>Brassicales</taxon>
        <taxon>Brassicaceae</taxon>
        <taxon>Brassiceae</taxon>
        <taxon>Brassica</taxon>
    </lineage>
</organism>
<dbReference type="Proteomes" id="UP000264353">
    <property type="component" value="Chromosome A2"/>
</dbReference>
<protein>
    <submittedName>
        <fullName evidence="1">Uncharacterized protein</fullName>
    </submittedName>
</protein>
<dbReference type="AlphaFoldDB" id="A0A398AGQ6"/>
<proteinExistence type="predicted"/>
<reference evidence="1 2" key="1">
    <citation type="submission" date="2018-06" db="EMBL/GenBank/DDBJ databases">
        <title>WGS assembly of Brassica rapa FPsc.</title>
        <authorList>
            <person name="Bowman J."/>
            <person name="Kohchi T."/>
            <person name="Yamato K."/>
            <person name="Jenkins J."/>
            <person name="Shu S."/>
            <person name="Ishizaki K."/>
            <person name="Yamaoka S."/>
            <person name="Nishihama R."/>
            <person name="Nakamura Y."/>
            <person name="Berger F."/>
            <person name="Adam C."/>
            <person name="Aki S."/>
            <person name="Althoff F."/>
            <person name="Araki T."/>
            <person name="Arteaga-Vazquez M."/>
            <person name="Balasubrmanian S."/>
            <person name="Bauer D."/>
            <person name="Boehm C."/>
            <person name="Briginshaw L."/>
            <person name="Caballero-Perez J."/>
            <person name="Catarino B."/>
            <person name="Chen F."/>
            <person name="Chiyoda S."/>
            <person name="Chovatia M."/>
            <person name="Davies K."/>
            <person name="Delmans M."/>
            <person name="Demura T."/>
            <person name="Dierschke T."/>
            <person name="Dolan L."/>
            <person name="Dorantes-Acosta A."/>
            <person name="Eklund D."/>
            <person name="Florent S."/>
            <person name="Flores-Sandoval E."/>
            <person name="Fujiyama A."/>
            <person name="Fukuzawa H."/>
            <person name="Galik B."/>
            <person name="Grimanelli D."/>
            <person name="Grimwood J."/>
            <person name="Grossniklaus U."/>
            <person name="Hamada T."/>
            <person name="Haseloff J."/>
            <person name="Hetherington A."/>
            <person name="Higo A."/>
            <person name="Hirakawa Y."/>
            <person name="Hundley H."/>
            <person name="Ikeda Y."/>
            <person name="Inoue K."/>
            <person name="Inoue S."/>
            <person name="Ishida S."/>
            <person name="Jia Q."/>
            <person name="Kakita M."/>
            <person name="Kanazawa T."/>
            <person name="Kawai Y."/>
            <person name="Kawashima T."/>
            <person name="Kennedy M."/>
            <person name="Kinose K."/>
            <person name="Kinoshita T."/>
            <person name="Kohara Y."/>
            <person name="Koide E."/>
            <person name="Komatsu K."/>
            <person name="Kopischke S."/>
            <person name="Kubo M."/>
            <person name="Kyozuka J."/>
            <person name="Lagercrantz U."/>
            <person name="Lin S."/>
            <person name="Lindquist E."/>
            <person name="Lipzen A."/>
            <person name="Lu C."/>
            <person name="Luna E."/>
            <person name="Martienssen R."/>
            <person name="Minamino N."/>
            <person name="Mizutani M."/>
            <person name="Mizutani M."/>
            <person name="Mochizuki N."/>
            <person name="Monte I."/>
            <person name="Mosher R."/>
            <person name="Nagasaki H."/>
            <person name="Nakagami H."/>
            <person name="Naramoto S."/>
            <person name="Nishitani K."/>
            <person name="Ohtani M."/>
            <person name="Okamoto T."/>
            <person name="Okumura M."/>
            <person name="Phillips J."/>
            <person name="Pollak B."/>
            <person name="Reinders A."/>
            <person name="Roevekamp M."/>
            <person name="Sano R."/>
            <person name="Sawa S."/>
            <person name="Schmid M."/>
            <person name="Shirakawa M."/>
            <person name="Solano R."/>
            <person name="Spunde A."/>
            <person name="Suetsugu N."/>
            <person name="Sugano S."/>
            <person name="Sugiyama A."/>
            <person name="Sun R."/>
            <person name="Suzuki Y."/>
            <person name="Takenaka M."/>
            <person name="Takezawa D."/>
            <person name="Tomogane H."/>
            <person name="Tsuzuki M."/>
            <person name="Ueda T."/>
            <person name="Umeda M."/>
            <person name="Ward J."/>
            <person name="Watanabe Y."/>
            <person name="Yazaki K."/>
            <person name="Yokoyama R."/>
            <person name="Yoshitake Y."/>
            <person name="Yotsui I."/>
            <person name="Zachgo S."/>
            <person name="Schmutz J."/>
        </authorList>
    </citation>
    <scope>NUCLEOTIDE SEQUENCE [LARGE SCALE GENOMIC DNA]</scope>
    <source>
        <strain evidence="2">cv. B-3</strain>
    </source>
</reference>
<gene>
    <name evidence="1" type="ORF">BRARA_B02843</name>
</gene>
<accession>A0A398AGQ6</accession>